<feature type="region of interest" description="Disordered" evidence="11">
    <location>
        <begin position="137"/>
        <end position="162"/>
    </location>
</feature>
<feature type="transmembrane region" description="Helical" evidence="12">
    <location>
        <begin position="1777"/>
        <end position="1803"/>
    </location>
</feature>
<feature type="transmembrane region" description="Helical" evidence="12">
    <location>
        <begin position="1390"/>
        <end position="1411"/>
    </location>
</feature>
<keyword evidence="6 12" id="KW-0812">Transmembrane</keyword>
<dbReference type="InterPro" id="IPR026899">
    <property type="entry name" value="FKS1-like_dom1"/>
</dbReference>
<dbReference type="GO" id="GO:0006075">
    <property type="term" value="P:(1-&gt;3)-beta-D-glucan biosynthetic process"/>
    <property type="evidence" value="ECO:0007669"/>
    <property type="project" value="InterPro"/>
</dbReference>
<evidence type="ECO:0000256" key="9">
    <source>
        <dbReference type="ARBA" id="ARBA00031935"/>
    </source>
</evidence>
<evidence type="ECO:0000313" key="14">
    <source>
        <dbReference type="EMBL" id="KAF2086313.1"/>
    </source>
</evidence>
<dbReference type="InterPro" id="IPR003440">
    <property type="entry name" value="Glyco_trans_48_dom"/>
</dbReference>
<evidence type="ECO:0000256" key="1">
    <source>
        <dbReference type="ARBA" id="ARBA00004141"/>
    </source>
</evidence>
<dbReference type="Pfam" id="PF02364">
    <property type="entry name" value="Glucan_synthase"/>
    <property type="match status" value="1"/>
</dbReference>
<comment type="caution">
    <text evidence="14">The sequence shown here is derived from an EMBL/GenBank/DDBJ whole genome shotgun (WGS) entry which is preliminary data.</text>
</comment>
<evidence type="ECO:0000259" key="13">
    <source>
        <dbReference type="SMART" id="SM01205"/>
    </source>
</evidence>
<feature type="transmembrane region" description="Helical" evidence="12">
    <location>
        <begin position="1837"/>
        <end position="1861"/>
    </location>
</feature>
<evidence type="ECO:0000256" key="11">
    <source>
        <dbReference type="SAM" id="MobiDB-lite"/>
    </source>
</evidence>
<comment type="catalytic activity">
    <reaction evidence="10">
        <text>[(1-&gt;3)-beta-D-glucosyl](n) + UDP-alpha-D-glucose = [(1-&gt;3)-beta-D-glucosyl](n+1) + UDP + H(+)</text>
        <dbReference type="Rhea" id="RHEA:21476"/>
        <dbReference type="Rhea" id="RHEA-COMP:11146"/>
        <dbReference type="Rhea" id="RHEA-COMP:14303"/>
        <dbReference type="ChEBI" id="CHEBI:15378"/>
        <dbReference type="ChEBI" id="CHEBI:37671"/>
        <dbReference type="ChEBI" id="CHEBI:58223"/>
        <dbReference type="ChEBI" id="CHEBI:58885"/>
        <dbReference type="EC" id="2.4.1.34"/>
    </reaction>
</comment>
<feature type="transmembrane region" description="Helical" evidence="12">
    <location>
        <begin position="1601"/>
        <end position="1620"/>
    </location>
</feature>
<feature type="transmembrane region" description="Helical" evidence="12">
    <location>
        <begin position="1338"/>
        <end position="1357"/>
    </location>
</feature>
<evidence type="ECO:0000256" key="4">
    <source>
        <dbReference type="ARBA" id="ARBA00022676"/>
    </source>
</evidence>
<dbReference type="Pfam" id="PF14288">
    <property type="entry name" value="FKS1_dom1"/>
    <property type="match status" value="1"/>
</dbReference>
<evidence type="ECO:0000256" key="3">
    <source>
        <dbReference type="ARBA" id="ARBA00012589"/>
    </source>
</evidence>
<reference evidence="14" key="1">
    <citation type="journal article" date="2020" name="Stud. Mycol.">
        <title>101 Dothideomycetes genomes: a test case for predicting lifestyles and emergence of pathogens.</title>
        <authorList>
            <person name="Haridas S."/>
            <person name="Albert R."/>
            <person name="Binder M."/>
            <person name="Bloem J."/>
            <person name="Labutti K."/>
            <person name="Salamov A."/>
            <person name="Andreopoulos B."/>
            <person name="Baker S."/>
            <person name="Barry K."/>
            <person name="Bills G."/>
            <person name="Bluhm B."/>
            <person name="Cannon C."/>
            <person name="Castanera R."/>
            <person name="Culley D."/>
            <person name="Daum C."/>
            <person name="Ezra D."/>
            <person name="Gonzalez J."/>
            <person name="Henrissat B."/>
            <person name="Kuo A."/>
            <person name="Liang C."/>
            <person name="Lipzen A."/>
            <person name="Lutzoni F."/>
            <person name="Magnuson J."/>
            <person name="Mondo S."/>
            <person name="Nolan M."/>
            <person name="Ohm R."/>
            <person name="Pangilinan J."/>
            <person name="Park H.-J."/>
            <person name="Ramirez L."/>
            <person name="Alfaro M."/>
            <person name="Sun H."/>
            <person name="Tritt A."/>
            <person name="Yoshinaga Y."/>
            <person name="Zwiers L.-H."/>
            <person name="Turgeon B."/>
            <person name="Goodwin S."/>
            <person name="Spatafora J."/>
            <person name="Crous P."/>
            <person name="Grigoriev I."/>
        </authorList>
    </citation>
    <scope>NUCLEOTIDE SEQUENCE</scope>
    <source>
        <strain evidence="14">CBS 121410</strain>
    </source>
</reference>
<gene>
    <name evidence="14" type="ORF">K490DRAFT_44730</name>
</gene>
<feature type="region of interest" description="Disordered" evidence="11">
    <location>
        <begin position="1"/>
        <end position="47"/>
    </location>
</feature>
<dbReference type="GO" id="GO:0003843">
    <property type="term" value="F:1,3-beta-D-glucan synthase activity"/>
    <property type="evidence" value="ECO:0007669"/>
    <property type="project" value="UniProtKB-EC"/>
</dbReference>
<feature type="transmembrane region" description="Helical" evidence="12">
    <location>
        <begin position="1504"/>
        <end position="1525"/>
    </location>
</feature>
<accession>A0A9P4HT85</accession>
<keyword evidence="5" id="KW-0808">Transferase</keyword>
<comment type="subcellular location">
    <subcellularLocation>
        <location evidence="1">Membrane</location>
        <topology evidence="1">Multi-pass membrane protein</topology>
    </subcellularLocation>
</comment>
<sequence length="1919" mass="218878">MSAHPQGHYEDGYGHGGQDSYYQDEQHGGYYDQNYEQGHGGGDAYYDEGHYYGAEGGNGAHTQDGYYDGQQGYQDEYYNDQYYDQPGGAAGHPPGGRPGRREGSEEDSETFSDFTMRSDMARAADMDYYGRGDERYNSYADGQGGRGYRPPSSQVSYGGNRSSGASTPIYGMDYSNALPAGQRSREPYPAWTSDAQIPLSKEEIEDIFLDLTAKFGFQRDSMRNMYDHLMTLLDSRASRMTPNQALLSLHADYIGGENANYRRWYFAAHLDLDDAVGFANMKLGKGNRRTRKARKAAKKAADSNPENEAEALEALEGDNSLEAAEYRWKTRMNRMSQHDRVRQVALYLLVWGEANQVRFMPEVICFIFKCADDYLHSPACQAKVEPVEELTYLDNVITPLYQFCRDQGYEIQDGKYVRRERDHNQIIGYDDINQLFWYPEGIERIIFEDKSRLVDLPPPERYERLKDVVWKKVFFKTYKETRSWFHMLINFNRIWVIHITIFWFYTAFNSPTLYTKNYQQQLNNKPHPAAQWSAVALGGTCASFIMIMATLAEWAYVPRKWAGAQHLTKRLFFLIAVFVINIAPAVYIFGVSQTGKIALVLGIVQFLIALVTLFFFAIMPIGGLFGSYLTKNSRQYVASQTFTASYPRLQGNDMWMSYGLWVLVFAAKLTESYFFLTLSFRDPIRILSTMKINNCQGDSLFGTANADVLCKKQPQILLGLMFFTDLCLFFLDTYLWYIIWNMFFSVARSFYIGISIWTPWRNIFSRLPKRIYSKILATTDMEIKYKPKVLISQIWNAIVISMYREHLLAIDHVQKLLYHQVPSEQEGKRTLRAPTFFVSQEDHSFKTEFFPSHSEAERRISFFAQSLSTPIPEPLPVDNMPTFTVMIPHYGEKILLSLREIIREDEPYSRVTLLEYLKQLHPHEWDCFVKDTKILADETSQFNGDEKTEKDTAKSKIDDLPFYCIGFKSAAPEYTLRTRIWASLRSQTLYRTISGFMNYSRAIKLLYRVENPEVVQMFGGNSDKLERELERMARRKYKICVSMQRYAKFTTEERENTEFLLRAYPDLQIAYLDEEPPANEGEDPRLYSALIDGHSEILENGMRRPKFRVQLSGNPILGDGKSDNQNHSIIFYRGEYIQLIDANQDNYLEECLKIRSVLAEFEEMTTDNVSPYTPGIPNTKFNPVAILGAREYIFSENIGILGDVAAGKEQTFGTMFARTLAQIGGKLHYGHPDFLNGIFMTTRGGVSNAQKGLHLNEDIYAGMRALLRGGRIKHCEYYQCGKGRDLGFGSILNFTTKIGTGMGEQMLCREYYYFGTQLPLDRFLSFYYAHPGFHINNVFIMLSVQFFMFTVINLGALRHETIICKYNKNLPITDPLKPTGCANLTPIEEWVTRCVVSIFIVLIIAFIPLVVQELTERGFWRAATRLAKHFSSLSPLFEVFVCQIYANALTSDLSFGGARYIGTGRGFATARIPFGILYSRFAGPSIYFGARLLLMLLFATMTIWGVWCIYFWVSLLALCICPFIFNPHQFSWDDFFIDYREYLRWLSRGNTRSHSASWIGYCRLSRTRITGFKKKALGDPSSKLSGDVPRAKMSNVIFSEIVGPLFLAAVTIIPYLFINAQTGVEDAKQKGDPTIAPTNSLIRVIIVAVGPIAVNAGVAGMFFGMACCMGPLLSMCCKKFGAVLAGIAHAIAVIMMLAFFEVLFFLEGWSFVKALSGQIAAACIQRFIYKLIIALTLTREFKSDTSNIAWWTGKWYSMGWHTMSQPGREFLCKITELGFFAADFCLGHLLLFVMLPALCVPYIDKLHSIMLFWLRPSRQIRPPIYSLKQTKLRKRRVIRYAILYFFLLIIFVVLIAGPLIASKFLTSLPTIPMNLLQPTGLNNNDTTNSQTGTALAGAADSTAAATSGGSSKKFMYVRY</sequence>
<evidence type="ECO:0000256" key="7">
    <source>
        <dbReference type="ARBA" id="ARBA00022989"/>
    </source>
</evidence>
<feature type="region of interest" description="Disordered" evidence="11">
    <location>
        <begin position="79"/>
        <end position="117"/>
    </location>
</feature>
<dbReference type="InterPro" id="IPR056261">
    <property type="entry name" value="FKS1-like_dom2"/>
</dbReference>
<feature type="transmembrane region" description="Helical" evidence="12">
    <location>
        <begin position="597"/>
        <end position="619"/>
    </location>
</feature>
<dbReference type="GO" id="GO:0051278">
    <property type="term" value="P:fungal-type cell wall polysaccharide biosynthetic process"/>
    <property type="evidence" value="ECO:0007669"/>
    <property type="project" value="TreeGrafter"/>
</dbReference>
<keyword evidence="15" id="KW-1185">Reference proteome</keyword>
<feature type="transmembrane region" description="Helical" evidence="12">
    <location>
        <begin position="1640"/>
        <end position="1668"/>
    </location>
</feature>
<name>A0A9P4HT85_9PEZI</name>
<keyword evidence="4" id="KW-0328">Glycosyltransferase</keyword>
<dbReference type="PANTHER" id="PTHR12741:SF48">
    <property type="entry name" value="1,3-BETA-GLUCAN SYNTHASE COMPONENT FKS1-RELATED"/>
    <property type="match status" value="1"/>
</dbReference>
<evidence type="ECO:0000256" key="2">
    <source>
        <dbReference type="ARBA" id="ARBA00009040"/>
    </source>
</evidence>
<evidence type="ECO:0000256" key="10">
    <source>
        <dbReference type="ARBA" id="ARBA00047777"/>
    </source>
</evidence>
<feature type="transmembrane region" description="Helical" evidence="12">
    <location>
        <begin position="529"/>
        <end position="551"/>
    </location>
</feature>
<organism evidence="14 15">
    <name type="scientific">Saccharata proteae CBS 121410</name>
    <dbReference type="NCBI Taxonomy" id="1314787"/>
    <lineage>
        <taxon>Eukaryota</taxon>
        <taxon>Fungi</taxon>
        <taxon>Dikarya</taxon>
        <taxon>Ascomycota</taxon>
        <taxon>Pezizomycotina</taxon>
        <taxon>Dothideomycetes</taxon>
        <taxon>Dothideomycetes incertae sedis</taxon>
        <taxon>Botryosphaeriales</taxon>
        <taxon>Saccharataceae</taxon>
        <taxon>Saccharata</taxon>
    </lineage>
</organism>
<feature type="transmembrane region" description="Helical" evidence="12">
    <location>
        <begin position="716"/>
        <end position="736"/>
    </location>
</feature>
<feature type="transmembrane region" description="Helical" evidence="12">
    <location>
        <begin position="1680"/>
        <end position="1706"/>
    </location>
</feature>
<proteinExistence type="inferred from homology"/>
<feature type="transmembrane region" description="Helical" evidence="12">
    <location>
        <begin position="571"/>
        <end position="590"/>
    </location>
</feature>
<feature type="transmembrane region" description="Helical" evidence="12">
    <location>
        <begin position="484"/>
        <end position="508"/>
    </location>
</feature>
<keyword evidence="7 12" id="KW-1133">Transmembrane helix</keyword>
<evidence type="ECO:0000256" key="12">
    <source>
        <dbReference type="SAM" id="Phobius"/>
    </source>
</evidence>
<evidence type="ECO:0000313" key="15">
    <source>
        <dbReference type="Proteomes" id="UP000799776"/>
    </source>
</evidence>
<evidence type="ECO:0000256" key="5">
    <source>
        <dbReference type="ARBA" id="ARBA00022679"/>
    </source>
</evidence>
<dbReference type="Proteomes" id="UP000799776">
    <property type="component" value="Unassembled WGS sequence"/>
</dbReference>
<protein>
    <recommendedName>
        <fullName evidence="3">1,3-beta-glucan synthase</fullName>
        <ecNumber evidence="3">2.4.1.34</ecNumber>
    </recommendedName>
    <alternativeName>
        <fullName evidence="9">1,3-beta-D-glucan-UDP glucosyltransferase</fullName>
    </alternativeName>
</protein>
<feature type="compositionally biased region" description="Polar residues" evidence="11">
    <location>
        <begin position="151"/>
        <end position="162"/>
    </location>
</feature>
<dbReference type="EC" id="2.4.1.34" evidence="3"/>
<dbReference type="GO" id="GO:0000148">
    <property type="term" value="C:1,3-beta-D-glucan synthase complex"/>
    <property type="evidence" value="ECO:0007669"/>
    <property type="project" value="InterPro"/>
</dbReference>
<comment type="similarity">
    <text evidence="2">Belongs to the glycosyltransferase 48 family.</text>
</comment>
<feature type="domain" description="1,3-beta-glucan synthase component FKS1-like" evidence="13">
    <location>
        <begin position="338"/>
        <end position="450"/>
    </location>
</feature>
<dbReference type="EMBL" id="ML978725">
    <property type="protein sequence ID" value="KAF2086313.1"/>
    <property type="molecule type" value="Genomic_DNA"/>
</dbReference>
<feature type="transmembrane region" description="Helical" evidence="12">
    <location>
        <begin position="658"/>
        <end position="680"/>
    </location>
</feature>
<dbReference type="PANTHER" id="PTHR12741">
    <property type="entry name" value="LYST-INTERACTING PROTEIN LIP5 DOPAMINE RESPONSIVE PROTEIN DRG-1"/>
    <property type="match status" value="1"/>
</dbReference>
<dbReference type="GO" id="GO:0005886">
    <property type="term" value="C:plasma membrane"/>
    <property type="evidence" value="ECO:0007669"/>
    <property type="project" value="TreeGrafter"/>
</dbReference>
<dbReference type="OrthoDB" id="1880850at2759"/>
<keyword evidence="8 12" id="KW-0472">Membrane</keyword>
<evidence type="ECO:0000256" key="8">
    <source>
        <dbReference type="ARBA" id="ARBA00023136"/>
    </source>
</evidence>
<dbReference type="SMART" id="SM01205">
    <property type="entry name" value="FKS1_dom1"/>
    <property type="match status" value="1"/>
</dbReference>
<dbReference type="Pfam" id="PF23605">
    <property type="entry name" value="FKS1_dom2"/>
    <property type="match status" value="1"/>
</dbReference>
<evidence type="ECO:0000256" key="6">
    <source>
        <dbReference type="ARBA" id="ARBA00022692"/>
    </source>
</evidence>